<dbReference type="Proteomes" id="UP000824025">
    <property type="component" value="Unassembled WGS sequence"/>
</dbReference>
<dbReference type="AlphaFoldDB" id="A0A9D2IHM8"/>
<evidence type="ECO:0000313" key="1">
    <source>
        <dbReference type="EMBL" id="HIZ09417.1"/>
    </source>
</evidence>
<accession>A0A9D2IHM8</accession>
<dbReference type="EMBL" id="DXCF01000015">
    <property type="protein sequence ID" value="HIZ09417.1"/>
    <property type="molecule type" value="Genomic_DNA"/>
</dbReference>
<comment type="caution">
    <text evidence="1">The sequence shown here is derived from an EMBL/GenBank/DDBJ whole genome shotgun (WGS) entry which is preliminary data.</text>
</comment>
<gene>
    <name evidence="1" type="ORF">H9726_02895</name>
</gene>
<name>A0A9D2IHM8_9FIRM</name>
<evidence type="ECO:0000313" key="2">
    <source>
        <dbReference type="Proteomes" id="UP000824025"/>
    </source>
</evidence>
<organism evidence="1 2">
    <name type="scientific">Candidatus Borkfalkia avicola</name>
    <dbReference type="NCBI Taxonomy" id="2838503"/>
    <lineage>
        <taxon>Bacteria</taxon>
        <taxon>Bacillati</taxon>
        <taxon>Bacillota</taxon>
        <taxon>Clostridia</taxon>
        <taxon>Christensenellales</taxon>
        <taxon>Christensenellaceae</taxon>
        <taxon>Candidatus Borkfalkia</taxon>
    </lineage>
</organism>
<proteinExistence type="predicted"/>
<reference evidence="1" key="2">
    <citation type="submission" date="2021-04" db="EMBL/GenBank/DDBJ databases">
        <authorList>
            <person name="Gilroy R."/>
        </authorList>
    </citation>
    <scope>NUCLEOTIDE SEQUENCE</scope>
    <source>
        <strain evidence="1">CHK192-19661</strain>
    </source>
</reference>
<protein>
    <submittedName>
        <fullName evidence="1">Uncharacterized protein</fullName>
    </submittedName>
</protein>
<reference evidence="1" key="1">
    <citation type="journal article" date="2021" name="PeerJ">
        <title>Extensive microbial diversity within the chicken gut microbiome revealed by metagenomics and culture.</title>
        <authorList>
            <person name="Gilroy R."/>
            <person name="Ravi A."/>
            <person name="Getino M."/>
            <person name="Pursley I."/>
            <person name="Horton D.L."/>
            <person name="Alikhan N.F."/>
            <person name="Baker D."/>
            <person name="Gharbi K."/>
            <person name="Hall N."/>
            <person name="Watson M."/>
            <person name="Adriaenssens E.M."/>
            <person name="Foster-Nyarko E."/>
            <person name="Jarju S."/>
            <person name="Secka A."/>
            <person name="Antonio M."/>
            <person name="Oren A."/>
            <person name="Chaudhuri R.R."/>
            <person name="La Ragione R."/>
            <person name="Hildebrand F."/>
            <person name="Pallen M.J."/>
        </authorList>
    </citation>
    <scope>NUCLEOTIDE SEQUENCE</scope>
    <source>
        <strain evidence="1">CHK192-19661</strain>
    </source>
</reference>
<sequence>MRREEVTEALRRRALGYEADEVVEEYGFTEGEAVLLKRKVTKKDVPPDIQAAKLLLEAEEPLAALTDEQLEQEKARLLLRLREEEEGEKRGSPP</sequence>